<dbReference type="GeneTree" id="ENSGT00940000158588"/>
<dbReference type="Ensembl" id="ENSEAST00005047254.1">
    <property type="protein sequence ID" value="ENSEASP00005045959.1"/>
    <property type="gene ID" value="ENSEASG00005023100.2"/>
</dbReference>
<proteinExistence type="predicted"/>
<feature type="compositionally biased region" description="Low complexity" evidence="1">
    <location>
        <begin position="37"/>
        <end position="52"/>
    </location>
</feature>
<organism evidence="2 3">
    <name type="scientific">Equus asinus</name>
    <name type="common">Donkey</name>
    <name type="synonym">Equus africanus asinus</name>
    <dbReference type="NCBI Taxonomy" id="9793"/>
    <lineage>
        <taxon>Eukaryota</taxon>
        <taxon>Metazoa</taxon>
        <taxon>Chordata</taxon>
        <taxon>Craniata</taxon>
        <taxon>Vertebrata</taxon>
        <taxon>Euteleostomi</taxon>
        <taxon>Mammalia</taxon>
        <taxon>Eutheria</taxon>
        <taxon>Laurasiatheria</taxon>
        <taxon>Perissodactyla</taxon>
        <taxon>Equidae</taxon>
        <taxon>Equus</taxon>
    </lineage>
</organism>
<name>A0A9L0IYJ6_EQUAS</name>
<accession>A0A9L0IYJ6</accession>
<feature type="compositionally biased region" description="Polar residues" evidence="1">
    <location>
        <begin position="141"/>
        <end position="162"/>
    </location>
</feature>
<gene>
    <name evidence="2" type="primary">RANBP3</name>
</gene>
<dbReference type="AlphaFoldDB" id="A0A9L0IYJ6"/>
<dbReference type="Proteomes" id="UP000694387">
    <property type="component" value="Chromosome 20"/>
</dbReference>
<evidence type="ECO:0000256" key="1">
    <source>
        <dbReference type="SAM" id="MobiDB-lite"/>
    </source>
</evidence>
<keyword evidence="3" id="KW-1185">Reference proteome</keyword>
<sequence length="194" mass="20981">GRQAPALATSATFTAHAPCPAHAPLGRREKEAGAVNAQARARPEAGPGPAVGSATPRRAQRAGASCPPRSESAREVRRRGSFWQQADEPRPARGLVGGLKEVKWRTWRTKRSAGGSSPEGGEDSDREDGNYCPPVKRERTSSLTQFPPSQSETPFRFPQSSRGVFIGRDHVPPHTSHISFRLEPPLIFPRPLGP</sequence>
<feature type="region of interest" description="Disordered" evidence="1">
    <location>
        <begin position="1"/>
        <end position="178"/>
    </location>
</feature>
<reference evidence="2" key="3">
    <citation type="submission" date="2025-09" db="UniProtKB">
        <authorList>
            <consortium name="Ensembl"/>
        </authorList>
    </citation>
    <scope>IDENTIFICATION</scope>
</reference>
<reference evidence="2" key="2">
    <citation type="submission" date="2025-08" db="UniProtKB">
        <authorList>
            <consortium name="Ensembl"/>
        </authorList>
    </citation>
    <scope>IDENTIFICATION</scope>
</reference>
<reference evidence="2 3" key="1">
    <citation type="journal article" date="2020" name="Nat. Commun.">
        <title>Donkey genomes provide new insights into domestication and selection for coat color.</title>
        <authorList>
            <person name="Wang"/>
            <person name="C."/>
            <person name="Li"/>
            <person name="H."/>
            <person name="Guo"/>
            <person name="Y."/>
            <person name="Huang"/>
            <person name="J."/>
            <person name="Sun"/>
            <person name="Y."/>
            <person name="Min"/>
            <person name="J."/>
            <person name="Wang"/>
            <person name="J."/>
            <person name="Fang"/>
            <person name="X."/>
            <person name="Zhao"/>
            <person name="Z."/>
            <person name="Wang"/>
            <person name="S."/>
            <person name="Zhang"/>
            <person name="Y."/>
            <person name="Liu"/>
            <person name="Q."/>
            <person name="Jiang"/>
            <person name="Q."/>
            <person name="Wang"/>
            <person name="X."/>
            <person name="Guo"/>
            <person name="Y."/>
            <person name="Yang"/>
            <person name="C."/>
            <person name="Wang"/>
            <person name="Y."/>
            <person name="Tian"/>
            <person name="F."/>
            <person name="Zhuang"/>
            <person name="G."/>
            <person name="Fan"/>
            <person name="Y."/>
            <person name="Gao"/>
            <person name="Q."/>
            <person name="Li"/>
            <person name="Y."/>
            <person name="Ju"/>
            <person name="Z."/>
            <person name="Li"/>
            <person name="J."/>
            <person name="Li"/>
            <person name="R."/>
            <person name="Hou"/>
            <person name="M."/>
            <person name="Yang"/>
            <person name="G."/>
            <person name="Liu"/>
            <person name="G."/>
            <person name="Liu"/>
            <person name="W."/>
            <person name="Guo"/>
            <person name="J."/>
            <person name="Pan"/>
            <person name="S."/>
            <person name="Fan"/>
            <person name="G."/>
            <person name="Zhang"/>
            <person name="W."/>
            <person name="Zhang"/>
            <person name="R."/>
            <person name="Yu"/>
            <person name="J."/>
            <person name="Zhang"/>
            <person name="X."/>
            <person name="Yin"/>
            <person name="Q."/>
            <person name="Ji"/>
            <person name="C."/>
            <person name="Jin"/>
            <person name="Y."/>
            <person name="Yue"/>
            <person name="G."/>
            <person name="Liu"/>
            <person name="M."/>
            <person name="Xu"/>
            <person name="J."/>
            <person name="Liu"/>
            <person name="S."/>
            <person name="Jordana"/>
            <person name="J."/>
            <person name="Noce"/>
            <person name="A."/>
            <person name="Amills"/>
            <person name="M."/>
            <person name="Wu"/>
            <person name="D.D."/>
            <person name="Li"/>
            <person name="S."/>
            <person name="Zhou"/>
            <person name="X. and Zhong"/>
            <person name="J."/>
        </authorList>
    </citation>
    <scope>NUCLEOTIDE SEQUENCE [LARGE SCALE GENOMIC DNA]</scope>
</reference>
<evidence type="ECO:0000313" key="3">
    <source>
        <dbReference type="Proteomes" id="UP000694387"/>
    </source>
</evidence>
<protein>
    <submittedName>
        <fullName evidence="2">RAN binding protein 3</fullName>
    </submittedName>
</protein>
<evidence type="ECO:0000313" key="2">
    <source>
        <dbReference type="Ensembl" id="ENSEASP00005045959.1"/>
    </source>
</evidence>